<dbReference type="EMBL" id="JAEKLZ010000054">
    <property type="protein sequence ID" value="MBW8723843.1"/>
    <property type="molecule type" value="Genomic_DNA"/>
</dbReference>
<proteinExistence type="predicted"/>
<feature type="transmembrane region" description="Helical" evidence="6">
    <location>
        <begin position="262"/>
        <end position="281"/>
    </location>
</feature>
<dbReference type="PANTHER" id="PTHR32196">
    <property type="entry name" value="ABC TRANSPORTER PERMEASE PROTEIN YPHD-RELATED-RELATED"/>
    <property type="match status" value="1"/>
</dbReference>
<evidence type="ECO:0000256" key="2">
    <source>
        <dbReference type="ARBA" id="ARBA00022475"/>
    </source>
</evidence>
<evidence type="ECO:0000256" key="6">
    <source>
        <dbReference type="SAM" id="Phobius"/>
    </source>
</evidence>
<dbReference type="InterPro" id="IPR001851">
    <property type="entry name" value="ABC_transp_permease"/>
</dbReference>
<name>A0A952FFL4_9PROT</name>
<organism evidence="7 8">
    <name type="scientific">Inquilinus limosus</name>
    <dbReference type="NCBI Taxonomy" id="171674"/>
    <lineage>
        <taxon>Bacteria</taxon>
        <taxon>Pseudomonadati</taxon>
        <taxon>Pseudomonadota</taxon>
        <taxon>Alphaproteobacteria</taxon>
        <taxon>Rhodospirillales</taxon>
        <taxon>Rhodospirillaceae</taxon>
        <taxon>Inquilinus</taxon>
    </lineage>
</organism>
<feature type="transmembrane region" description="Helical" evidence="6">
    <location>
        <begin position="301"/>
        <end position="326"/>
    </location>
</feature>
<keyword evidence="5 6" id="KW-0472">Membrane</keyword>
<dbReference type="GO" id="GO:0022857">
    <property type="term" value="F:transmembrane transporter activity"/>
    <property type="evidence" value="ECO:0007669"/>
    <property type="project" value="InterPro"/>
</dbReference>
<evidence type="ECO:0000256" key="1">
    <source>
        <dbReference type="ARBA" id="ARBA00004651"/>
    </source>
</evidence>
<comment type="caution">
    <text evidence="7">The sequence shown here is derived from an EMBL/GenBank/DDBJ whole genome shotgun (WGS) entry which is preliminary data.</text>
</comment>
<evidence type="ECO:0000256" key="5">
    <source>
        <dbReference type="ARBA" id="ARBA00023136"/>
    </source>
</evidence>
<keyword evidence="2" id="KW-1003">Cell membrane</keyword>
<feature type="transmembrane region" description="Helical" evidence="6">
    <location>
        <begin position="31"/>
        <end position="50"/>
    </location>
</feature>
<protein>
    <submittedName>
        <fullName evidence="7">ABC transporter permease</fullName>
    </submittedName>
</protein>
<evidence type="ECO:0000256" key="4">
    <source>
        <dbReference type="ARBA" id="ARBA00022989"/>
    </source>
</evidence>
<keyword evidence="3 6" id="KW-0812">Transmembrane</keyword>
<evidence type="ECO:0000313" key="8">
    <source>
        <dbReference type="Proteomes" id="UP000700706"/>
    </source>
</evidence>
<evidence type="ECO:0000313" key="7">
    <source>
        <dbReference type="EMBL" id="MBW8723843.1"/>
    </source>
</evidence>
<feature type="transmembrane region" description="Helical" evidence="6">
    <location>
        <begin position="231"/>
        <end position="250"/>
    </location>
</feature>
<gene>
    <name evidence="7" type="ORF">JF625_01615</name>
</gene>
<feature type="transmembrane region" description="Helical" evidence="6">
    <location>
        <begin position="182"/>
        <end position="200"/>
    </location>
</feature>
<dbReference type="Pfam" id="PF02653">
    <property type="entry name" value="BPD_transp_2"/>
    <property type="match status" value="1"/>
</dbReference>
<dbReference type="PANTHER" id="PTHR32196:SF72">
    <property type="entry name" value="RIBOSE IMPORT PERMEASE PROTEIN RBSC"/>
    <property type="match status" value="1"/>
</dbReference>
<sequence>MTDQPMPHIRPGPRLRSAAPGKSLQALLRRLPIETYVIAFTVALWVALALTTPNFLTEGNISNLMRQTPVAAIVAIGVMCTIVIGGIDLSVGSVVAFCGVAFAQMCGHGLGLAPAALLTLAAGAGVGLVNAAAVARLGIPPFIVTLAGLQVYRGLALLLSGGMTIGGLPAEVKEFARGTTGLPNLFWAMVTVGVAVHYLLRFTRTGRYMYAMGSNAEAARRQGINTPRITLVAYVLSSGLAALAGILLVSRLSIASPSMANAYELQAIAAAVVGGASLFGGRGTVLGTVVGAVLFTTMSNAAVLLGIDPFWEMVLEGLLIALVVYLDNLQKRRQAGS</sequence>
<accession>A0A952FFL4</accession>
<keyword evidence="4 6" id="KW-1133">Transmembrane helix</keyword>
<evidence type="ECO:0000256" key="3">
    <source>
        <dbReference type="ARBA" id="ARBA00022692"/>
    </source>
</evidence>
<dbReference type="Proteomes" id="UP000700706">
    <property type="component" value="Unassembled WGS sequence"/>
</dbReference>
<reference evidence="7" key="1">
    <citation type="submission" date="2020-06" db="EMBL/GenBank/DDBJ databases">
        <title>Stable isotope informed genome-resolved metagenomics uncovers potential trophic interactions in rhizosphere soil.</title>
        <authorList>
            <person name="Starr E.P."/>
            <person name="Shi S."/>
            <person name="Blazewicz S.J."/>
            <person name="Koch B.J."/>
            <person name="Probst A.J."/>
            <person name="Hungate B.A."/>
            <person name="Pett-Ridge J."/>
            <person name="Firestone M.K."/>
            <person name="Banfield J.F."/>
        </authorList>
    </citation>
    <scope>NUCLEOTIDE SEQUENCE</scope>
    <source>
        <strain evidence="7">YM_69_17</strain>
    </source>
</reference>
<feature type="transmembrane region" description="Helical" evidence="6">
    <location>
        <begin position="70"/>
        <end position="103"/>
    </location>
</feature>
<dbReference type="GO" id="GO:0005886">
    <property type="term" value="C:plasma membrane"/>
    <property type="evidence" value="ECO:0007669"/>
    <property type="project" value="UniProtKB-SubCell"/>
</dbReference>
<dbReference type="AlphaFoldDB" id="A0A952FFL4"/>
<comment type="subcellular location">
    <subcellularLocation>
        <location evidence="1">Cell membrane</location>
        <topology evidence="1">Multi-pass membrane protein</topology>
    </subcellularLocation>
</comment>
<dbReference type="CDD" id="cd06579">
    <property type="entry name" value="TM_PBP1_transp_AraH_like"/>
    <property type="match status" value="1"/>
</dbReference>
<feature type="transmembrane region" description="Helical" evidence="6">
    <location>
        <begin position="151"/>
        <end position="170"/>
    </location>
</feature>
<feature type="transmembrane region" description="Helical" evidence="6">
    <location>
        <begin position="115"/>
        <end position="139"/>
    </location>
</feature>